<feature type="modified residue" description="4-aspartylphosphate" evidence="1">
    <location>
        <position position="53"/>
    </location>
</feature>
<dbReference type="GO" id="GO:0009116">
    <property type="term" value="P:nucleoside metabolic process"/>
    <property type="evidence" value="ECO:0007669"/>
    <property type="project" value="InterPro"/>
</dbReference>
<dbReference type="Gene3D" id="3.40.50.2300">
    <property type="match status" value="1"/>
</dbReference>
<dbReference type="PROSITE" id="PS50110">
    <property type="entry name" value="RESPONSE_REGULATORY"/>
    <property type="match status" value="1"/>
</dbReference>
<name>A0A1E3KX86_9BACL</name>
<dbReference type="GO" id="GO:0000160">
    <property type="term" value="P:phosphorelay signal transduction system"/>
    <property type="evidence" value="ECO:0007669"/>
    <property type="project" value="InterPro"/>
</dbReference>
<reference evidence="3 4" key="1">
    <citation type="submission" date="2016-08" db="EMBL/GenBank/DDBJ databases">
        <title>Genome sequencing of Paenibacillus sp. TI45-13ar, isolated from Korean traditional nuruk.</title>
        <authorList>
            <person name="Kim S.-J."/>
        </authorList>
    </citation>
    <scope>NUCLEOTIDE SEQUENCE [LARGE SCALE GENOMIC DNA]</scope>
    <source>
        <strain evidence="3 4">TI45-13ar</strain>
    </source>
</reference>
<dbReference type="CDD" id="cd00156">
    <property type="entry name" value="REC"/>
    <property type="match status" value="1"/>
</dbReference>
<accession>A0A1E3KX86</accession>
<evidence type="ECO:0000259" key="2">
    <source>
        <dbReference type="PROSITE" id="PS50110"/>
    </source>
</evidence>
<dbReference type="InterPro" id="IPR035994">
    <property type="entry name" value="Nucleoside_phosphorylase_sf"/>
</dbReference>
<organism evidence="3 4">
    <name type="scientific">Paenibacillus nuruki</name>
    <dbReference type="NCBI Taxonomy" id="1886670"/>
    <lineage>
        <taxon>Bacteria</taxon>
        <taxon>Bacillati</taxon>
        <taxon>Bacillota</taxon>
        <taxon>Bacilli</taxon>
        <taxon>Bacillales</taxon>
        <taxon>Paenibacillaceae</taxon>
        <taxon>Paenibacillus</taxon>
    </lineage>
</organism>
<dbReference type="GO" id="GO:0008782">
    <property type="term" value="F:adenosylhomocysteine nucleosidase activity"/>
    <property type="evidence" value="ECO:0007669"/>
    <property type="project" value="TreeGrafter"/>
</dbReference>
<dbReference type="PANTHER" id="PTHR46832:SF1">
    <property type="entry name" value="5'-METHYLTHIOADENOSINE_S-ADENOSYLHOMOCYSTEINE NUCLEOSIDASE"/>
    <property type="match status" value="1"/>
</dbReference>
<dbReference type="Proteomes" id="UP000094578">
    <property type="component" value="Unassembled WGS sequence"/>
</dbReference>
<dbReference type="GO" id="GO:0008930">
    <property type="term" value="F:methylthioadenosine nucleosidase activity"/>
    <property type="evidence" value="ECO:0007669"/>
    <property type="project" value="TreeGrafter"/>
</dbReference>
<feature type="domain" description="Response regulatory" evidence="2">
    <location>
        <begin position="4"/>
        <end position="127"/>
    </location>
</feature>
<dbReference type="SUPFAM" id="SSF52172">
    <property type="entry name" value="CheY-like"/>
    <property type="match status" value="1"/>
</dbReference>
<dbReference type="Gene3D" id="3.40.50.1580">
    <property type="entry name" value="Nucleoside phosphorylase domain"/>
    <property type="match status" value="1"/>
</dbReference>
<evidence type="ECO:0000313" key="3">
    <source>
        <dbReference type="EMBL" id="ODP26168.1"/>
    </source>
</evidence>
<gene>
    <name evidence="3" type="ORF">PTI45_04490</name>
</gene>
<keyword evidence="1" id="KW-0597">Phosphoprotein</keyword>
<dbReference type="Pfam" id="PF01048">
    <property type="entry name" value="PNP_UDP_1"/>
    <property type="match status" value="1"/>
</dbReference>
<sequence length="411" mass="47113">MKINVLIVEDNEQKYNEIAEIFNKYNANIELSNNVYDSKVKLANKHYDFLLLDINLPYEDGEECSPEAGYRLFKEISSELPMIKKPSEVIIVTAYPELQEKYDIEANKILVSIIKYSYDEQRWREQIENRIKYFIRSKSDSVSQDTETYRIDLAIITAVAVEFDQVYRLMHDTHETKINNDPTIYTVGKFKEGDNVVNVVLAKQHQMGMIAASVLTIKLIQNFRPRYLAMAGIAAGKRGEVNFGDIIVPTEVWDYGSGKIQQEDKKMVTDDTSNYLFKPDPKYLDLDVSFKEIMNKNFNSVLSTIKHSWPGPKPPTELGLITGPIACGSVVVQNEEIIQKFIDPYNRKVKGLDMESYGVFYAVENYIDPKPRVVVCKSVCDFADSEKNDSYQAYAAYTSASFIKYLVLNEL</sequence>
<dbReference type="InterPro" id="IPR001789">
    <property type="entry name" value="Sig_transdc_resp-reg_receiver"/>
</dbReference>
<dbReference type="GO" id="GO:0019284">
    <property type="term" value="P:L-methionine salvage from S-adenosylmethionine"/>
    <property type="evidence" value="ECO:0007669"/>
    <property type="project" value="TreeGrafter"/>
</dbReference>
<dbReference type="InterPro" id="IPR000845">
    <property type="entry name" value="Nucleoside_phosphorylase_d"/>
</dbReference>
<dbReference type="AlphaFoldDB" id="A0A1E3KX86"/>
<proteinExistence type="predicted"/>
<protein>
    <recommendedName>
        <fullName evidence="2">Response regulatory domain-containing protein</fullName>
    </recommendedName>
</protein>
<comment type="caution">
    <text evidence="3">The sequence shown here is derived from an EMBL/GenBank/DDBJ whole genome shotgun (WGS) entry which is preliminary data.</text>
</comment>
<dbReference type="PANTHER" id="PTHR46832">
    <property type="entry name" value="5'-METHYLTHIOADENOSINE/S-ADENOSYLHOMOCYSTEINE NUCLEOSIDASE"/>
    <property type="match status" value="1"/>
</dbReference>
<evidence type="ECO:0000256" key="1">
    <source>
        <dbReference type="PROSITE-ProRule" id="PRU00169"/>
    </source>
</evidence>
<dbReference type="GO" id="GO:0005829">
    <property type="term" value="C:cytosol"/>
    <property type="evidence" value="ECO:0007669"/>
    <property type="project" value="TreeGrafter"/>
</dbReference>
<dbReference type="SUPFAM" id="SSF53167">
    <property type="entry name" value="Purine and uridine phosphorylases"/>
    <property type="match status" value="1"/>
</dbReference>
<dbReference type="STRING" id="1886670.PTI45_04490"/>
<evidence type="ECO:0000313" key="4">
    <source>
        <dbReference type="Proteomes" id="UP000094578"/>
    </source>
</evidence>
<dbReference type="EMBL" id="MDER01000093">
    <property type="protein sequence ID" value="ODP26168.1"/>
    <property type="molecule type" value="Genomic_DNA"/>
</dbReference>
<dbReference type="InterPro" id="IPR011006">
    <property type="entry name" value="CheY-like_superfamily"/>
</dbReference>
<keyword evidence="4" id="KW-1185">Reference proteome</keyword>